<accession>A0AAE0UAW3</accession>
<keyword evidence="1" id="KW-0732">Signal</keyword>
<dbReference type="EMBL" id="JAUTDP010000008">
    <property type="protein sequence ID" value="KAK3397297.1"/>
    <property type="molecule type" value="Genomic_DNA"/>
</dbReference>
<feature type="signal peptide" evidence="1">
    <location>
        <begin position="1"/>
        <end position="24"/>
    </location>
</feature>
<evidence type="ECO:0008006" key="4">
    <source>
        <dbReference type="Google" id="ProtNLM"/>
    </source>
</evidence>
<evidence type="ECO:0000256" key="1">
    <source>
        <dbReference type="SAM" id="SignalP"/>
    </source>
</evidence>
<evidence type="ECO:0000313" key="3">
    <source>
        <dbReference type="Proteomes" id="UP001281003"/>
    </source>
</evidence>
<proteinExistence type="predicted"/>
<feature type="chain" id="PRO_5042240815" description="Secreted protein" evidence="1">
    <location>
        <begin position="25"/>
        <end position="168"/>
    </location>
</feature>
<reference evidence="2" key="2">
    <citation type="submission" date="2023-07" db="EMBL/GenBank/DDBJ databases">
        <authorList>
            <consortium name="Lawrence Berkeley National Laboratory"/>
            <person name="Haridas S."/>
            <person name="Hensen N."/>
            <person name="Bonometti L."/>
            <person name="Westerberg I."/>
            <person name="Brannstrom I.O."/>
            <person name="Guillou S."/>
            <person name="Cros-Aarteil S."/>
            <person name="Calhoun S."/>
            <person name="Kuo A."/>
            <person name="Mondo S."/>
            <person name="Pangilinan J."/>
            <person name="Riley R."/>
            <person name="LaButti K."/>
            <person name="Andreopoulos B."/>
            <person name="Lipzen A."/>
            <person name="Chen C."/>
            <person name="Yanf M."/>
            <person name="Daum C."/>
            <person name="Ng V."/>
            <person name="Clum A."/>
            <person name="Steindorff A."/>
            <person name="Ohm R."/>
            <person name="Martin F."/>
            <person name="Silar P."/>
            <person name="Natvig D."/>
            <person name="Lalanne C."/>
            <person name="Gautier V."/>
            <person name="Ament-velasquez S.L."/>
            <person name="Kruys A."/>
            <person name="Hutchinson M.I."/>
            <person name="Powell A.J."/>
            <person name="Barry K."/>
            <person name="Miller A.N."/>
            <person name="Grigoriev I.V."/>
            <person name="Debuchy R."/>
            <person name="Gladieux P."/>
            <person name="Thoren M.H."/>
            <person name="Johannesson H."/>
        </authorList>
    </citation>
    <scope>NUCLEOTIDE SEQUENCE</scope>
    <source>
        <strain evidence="2">FGSC 1904</strain>
    </source>
</reference>
<sequence length="168" mass="18017">MPRSAGFLVSVVHILSFSWGRTAAIHTRGAFTSCQARTAKGPAVYRLNKGTGAGAVTDALITCREHTNSYHFPGLYLLRRRERDRPEVGGIAVIACGYVVTRQQRVVSCNLACQVTNCGRDILNRGCIVSAPVAAVAPASSARNCLVAEVCLHRSGSSQSCLRNSREL</sequence>
<dbReference type="Proteomes" id="UP001281003">
    <property type="component" value="Unassembled WGS sequence"/>
</dbReference>
<evidence type="ECO:0000313" key="2">
    <source>
        <dbReference type="EMBL" id="KAK3397297.1"/>
    </source>
</evidence>
<reference evidence="2" key="1">
    <citation type="journal article" date="2023" name="Mol. Phylogenet. Evol.">
        <title>Genome-scale phylogeny and comparative genomics of the fungal order Sordariales.</title>
        <authorList>
            <person name="Hensen N."/>
            <person name="Bonometti L."/>
            <person name="Westerberg I."/>
            <person name="Brannstrom I.O."/>
            <person name="Guillou S."/>
            <person name="Cros-Aarteil S."/>
            <person name="Calhoun S."/>
            <person name="Haridas S."/>
            <person name="Kuo A."/>
            <person name="Mondo S."/>
            <person name="Pangilinan J."/>
            <person name="Riley R."/>
            <person name="LaButti K."/>
            <person name="Andreopoulos B."/>
            <person name="Lipzen A."/>
            <person name="Chen C."/>
            <person name="Yan M."/>
            <person name="Daum C."/>
            <person name="Ng V."/>
            <person name="Clum A."/>
            <person name="Steindorff A."/>
            <person name="Ohm R.A."/>
            <person name="Martin F."/>
            <person name="Silar P."/>
            <person name="Natvig D.O."/>
            <person name="Lalanne C."/>
            <person name="Gautier V."/>
            <person name="Ament-Velasquez S.L."/>
            <person name="Kruys A."/>
            <person name="Hutchinson M.I."/>
            <person name="Powell A.J."/>
            <person name="Barry K."/>
            <person name="Miller A.N."/>
            <person name="Grigoriev I.V."/>
            <person name="Debuchy R."/>
            <person name="Gladieux P."/>
            <person name="Hiltunen Thoren M."/>
            <person name="Johannesson H."/>
        </authorList>
    </citation>
    <scope>NUCLEOTIDE SEQUENCE</scope>
    <source>
        <strain evidence="2">FGSC 1904</strain>
    </source>
</reference>
<comment type="caution">
    <text evidence="2">The sequence shown here is derived from an EMBL/GenBank/DDBJ whole genome shotgun (WGS) entry which is preliminary data.</text>
</comment>
<dbReference type="AlphaFoldDB" id="A0AAE0UAW3"/>
<name>A0AAE0UAW3_SORBR</name>
<protein>
    <recommendedName>
        <fullName evidence="4">Secreted protein</fullName>
    </recommendedName>
</protein>
<organism evidence="2 3">
    <name type="scientific">Sordaria brevicollis</name>
    <dbReference type="NCBI Taxonomy" id="83679"/>
    <lineage>
        <taxon>Eukaryota</taxon>
        <taxon>Fungi</taxon>
        <taxon>Dikarya</taxon>
        <taxon>Ascomycota</taxon>
        <taxon>Pezizomycotina</taxon>
        <taxon>Sordariomycetes</taxon>
        <taxon>Sordariomycetidae</taxon>
        <taxon>Sordariales</taxon>
        <taxon>Sordariaceae</taxon>
        <taxon>Sordaria</taxon>
    </lineage>
</organism>
<keyword evidence="3" id="KW-1185">Reference proteome</keyword>
<gene>
    <name evidence="2" type="ORF">B0T20DRAFT_254156</name>
</gene>